<dbReference type="PANTHER" id="PTHR11136:SF0">
    <property type="entry name" value="DIHYDROFOLATE SYNTHETASE-RELATED"/>
    <property type="match status" value="1"/>
</dbReference>
<name>A0A941E770_9ACTN</name>
<dbReference type="Pfam" id="PF02875">
    <property type="entry name" value="Mur_ligase_C"/>
    <property type="match status" value="1"/>
</dbReference>
<evidence type="ECO:0000256" key="9">
    <source>
        <dbReference type="ARBA" id="ARBA00022598"/>
    </source>
</evidence>
<comment type="pathway">
    <text evidence="3">Cofactor biosynthesis; tetrahydrofolylpolyglutamate biosynthesis.</text>
</comment>
<dbReference type="InterPro" id="IPR018109">
    <property type="entry name" value="Folylpolyglutamate_synth_CS"/>
</dbReference>
<proteinExistence type="inferred from homology"/>
<evidence type="ECO:0000256" key="8">
    <source>
        <dbReference type="ARBA" id="ARBA00019357"/>
    </source>
</evidence>
<dbReference type="InterPro" id="IPR013221">
    <property type="entry name" value="Mur_ligase_cen"/>
</dbReference>
<organism evidence="21 22">
    <name type="scientific">Actinospica acidithermotolerans</name>
    <dbReference type="NCBI Taxonomy" id="2828514"/>
    <lineage>
        <taxon>Bacteria</taxon>
        <taxon>Bacillati</taxon>
        <taxon>Actinomycetota</taxon>
        <taxon>Actinomycetes</taxon>
        <taxon>Catenulisporales</taxon>
        <taxon>Actinospicaceae</taxon>
        <taxon>Actinospica</taxon>
    </lineage>
</organism>
<evidence type="ECO:0000259" key="19">
    <source>
        <dbReference type="Pfam" id="PF02875"/>
    </source>
</evidence>
<evidence type="ECO:0000256" key="12">
    <source>
        <dbReference type="ARBA" id="ARBA00022840"/>
    </source>
</evidence>
<comment type="caution">
    <text evidence="21">The sequence shown here is derived from an EMBL/GenBank/DDBJ whole genome shotgun (WGS) entry which is preliminary data.</text>
</comment>
<dbReference type="InterPro" id="IPR004101">
    <property type="entry name" value="Mur_ligase_C"/>
</dbReference>
<dbReference type="GO" id="GO:0008841">
    <property type="term" value="F:dihydrofolate synthase activity"/>
    <property type="evidence" value="ECO:0007669"/>
    <property type="project" value="UniProtKB-EC"/>
</dbReference>
<feature type="domain" description="Mur ligase C-terminal" evidence="19">
    <location>
        <begin position="311"/>
        <end position="440"/>
    </location>
</feature>
<evidence type="ECO:0000256" key="15">
    <source>
        <dbReference type="ARBA" id="ARBA00030592"/>
    </source>
</evidence>
<keyword evidence="11 18" id="KW-0547">Nucleotide-binding</keyword>
<dbReference type="PIRSF" id="PIRSF001563">
    <property type="entry name" value="Folylpolyglu_synth"/>
    <property type="match status" value="1"/>
</dbReference>
<evidence type="ECO:0000256" key="3">
    <source>
        <dbReference type="ARBA" id="ARBA00005150"/>
    </source>
</evidence>
<keyword evidence="9 18" id="KW-0436">Ligase</keyword>
<dbReference type="SUPFAM" id="SSF53244">
    <property type="entry name" value="MurD-like peptide ligases, peptide-binding domain"/>
    <property type="match status" value="1"/>
</dbReference>
<comment type="catalytic activity">
    <reaction evidence="16">
        <text>(6S)-5,6,7,8-tetrahydrofolyl-(gamma-L-Glu)(n) + L-glutamate + ATP = (6S)-5,6,7,8-tetrahydrofolyl-(gamma-L-Glu)(n+1) + ADP + phosphate + H(+)</text>
        <dbReference type="Rhea" id="RHEA:10580"/>
        <dbReference type="Rhea" id="RHEA-COMP:14738"/>
        <dbReference type="Rhea" id="RHEA-COMP:14740"/>
        <dbReference type="ChEBI" id="CHEBI:15378"/>
        <dbReference type="ChEBI" id="CHEBI:29985"/>
        <dbReference type="ChEBI" id="CHEBI:30616"/>
        <dbReference type="ChEBI" id="CHEBI:43474"/>
        <dbReference type="ChEBI" id="CHEBI:141005"/>
        <dbReference type="ChEBI" id="CHEBI:456216"/>
        <dbReference type="EC" id="6.3.2.17"/>
    </reaction>
</comment>
<keyword evidence="10" id="KW-0479">Metal-binding</keyword>
<dbReference type="SUPFAM" id="SSF53623">
    <property type="entry name" value="MurD-like peptide ligases, catalytic domain"/>
    <property type="match status" value="1"/>
</dbReference>
<keyword evidence="22" id="KW-1185">Reference proteome</keyword>
<dbReference type="EC" id="6.3.2.12" evidence="6"/>
<dbReference type="FunFam" id="3.40.1190.10:FF:000004">
    <property type="entry name" value="Dihydrofolate synthase/folylpolyglutamate synthase"/>
    <property type="match status" value="1"/>
</dbReference>
<dbReference type="PROSITE" id="PS01012">
    <property type="entry name" value="FOLYLPOLYGLU_SYNT_2"/>
    <property type="match status" value="1"/>
</dbReference>
<evidence type="ECO:0000256" key="10">
    <source>
        <dbReference type="ARBA" id="ARBA00022723"/>
    </source>
</evidence>
<evidence type="ECO:0000256" key="18">
    <source>
        <dbReference type="PIRNR" id="PIRNR001563"/>
    </source>
</evidence>
<evidence type="ECO:0000313" key="22">
    <source>
        <dbReference type="Proteomes" id="UP000676325"/>
    </source>
</evidence>
<dbReference type="NCBIfam" id="TIGR01499">
    <property type="entry name" value="folC"/>
    <property type="match status" value="1"/>
</dbReference>
<dbReference type="EC" id="6.3.2.17" evidence="7"/>
<gene>
    <name evidence="21" type="ORF">KDK95_08415</name>
</gene>
<dbReference type="GO" id="GO:0046872">
    <property type="term" value="F:metal ion binding"/>
    <property type="evidence" value="ECO:0007669"/>
    <property type="project" value="UniProtKB-KW"/>
</dbReference>
<evidence type="ECO:0000313" key="21">
    <source>
        <dbReference type="EMBL" id="MBR7826321.1"/>
    </source>
</evidence>
<dbReference type="GO" id="GO:0046656">
    <property type="term" value="P:folic acid biosynthetic process"/>
    <property type="evidence" value="ECO:0007669"/>
    <property type="project" value="UniProtKB-KW"/>
</dbReference>
<evidence type="ECO:0000256" key="5">
    <source>
        <dbReference type="ARBA" id="ARBA00011245"/>
    </source>
</evidence>
<comment type="cofactor">
    <cofactor evidence="1">
        <name>Mg(2+)</name>
        <dbReference type="ChEBI" id="CHEBI:18420"/>
    </cofactor>
</comment>
<dbReference type="GO" id="GO:0005737">
    <property type="term" value="C:cytoplasm"/>
    <property type="evidence" value="ECO:0007669"/>
    <property type="project" value="TreeGrafter"/>
</dbReference>
<dbReference type="GO" id="GO:0004326">
    <property type="term" value="F:tetrahydrofolylpolyglutamate synthase activity"/>
    <property type="evidence" value="ECO:0007669"/>
    <property type="project" value="UniProtKB-EC"/>
</dbReference>
<evidence type="ECO:0000256" key="14">
    <source>
        <dbReference type="ARBA" id="ARBA00022909"/>
    </source>
</evidence>
<dbReference type="Gene3D" id="3.40.1190.10">
    <property type="entry name" value="Mur-like, catalytic domain"/>
    <property type="match status" value="1"/>
</dbReference>
<evidence type="ECO:0000259" key="20">
    <source>
        <dbReference type="Pfam" id="PF08245"/>
    </source>
</evidence>
<dbReference type="RefSeq" id="WP_212517466.1">
    <property type="nucleotide sequence ID" value="NZ_JAGSOH010000015.1"/>
</dbReference>
<evidence type="ECO:0000256" key="6">
    <source>
        <dbReference type="ARBA" id="ARBA00013023"/>
    </source>
</evidence>
<evidence type="ECO:0000256" key="7">
    <source>
        <dbReference type="ARBA" id="ARBA00013025"/>
    </source>
</evidence>
<evidence type="ECO:0000256" key="4">
    <source>
        <dbReference type="ARBA" id="ARBA00008276"/>
    </source>
</evidence>
<dbReference type="Pfam" id="PF08245">
    <property type="entry name" value="Mur_ligase_M"/>
    <property type="match status" value="1"/>
</dbReference>
<comment type="catalytic activity">
    <reaction evidence="17">
        <text>7,8-dihydropteroate + L-glutamate + ATP = 7,8-dihydrofolate + ADP + phosphate + H(+)</text>
        <dbReference type="Rhea" id="RHEA:23584"/>
        <dbReference type="ChEBI" id="CHEBI:15378"/>
        <dbReference type="ChEBI" id="CHEBI:17839"/>
        <dbReference type="ChEBI" id="CHEBI:29985"/>
        <dbReference type="ChEBI" id="CHEBI:30616"/>
        <dbReference type="ChEBI" id="CHEBI:43474"/>
        <dbReference type="ChEBI" id="CHEBI:57451"/>
        <dbReference type="ChEBI" id="CHEBI:456216"/>
        <dbReference type="EC" id="6.3.2.12"/>
    </reaction>
</comment>
<dbReference type="EMBL" id="JAGSOH010000015">
    <property type="protein sequence ID" value="MBR7826321.1"/>
    <property type="molecule type" value="Genomic_DNA"/>
</dbReference>
<comment type="subunit">
    <text evidence="5">Monomer.</text>
</comment>
<dbReference type="AlphaFoldDB" id="A0A941E770"/>
<keyword evidence="14" id="KW-0289">Folate biosynthesis</keyword>
<dbReference type="InterPro" id="IPR036615">
    <property type="entry name" value="Mur_ligase_C_dom_sf"/>
</dbReference>
<evidence type="ECO:0000256" key="16">
    <source>
        <dbReference type="ARBA" id="ARBA00047493"/>
    </source>
</evidence>
<keyword evidence="13" id="KW-0460">Magnesium</keyword>
<evidence type="ECO:0000256" key="11">
    <source>
        <dbReference type="ARBA" id="ARBA00022741"/>
    </source>
</evidence>
<dbReference type="Proteomes" id="UP000676325">
    <property type="component" value="Unassembled WGS sequence"/>
</dbReference>
<comment type="pathway">
    <text evidence="2">Cofactor biosynthesis; tetrahydrofolate biosynthesis; 7,8-dihydrofolate from 2-amino-4-hydroxy-6-hydroxymethyl-7,8-dihydropteridine diphosphate and 4-aminobenzoate: step 2/2.</text>
</comment>
<evidence type="ECO:0000256" key="13">
    <source>
        <dbReference type="ARBA" id="ARBA00022842"/>
    </source>
</evidence>
<reference evidence="21" key="1">
    <citation type="submission" date="2021-04" db="EMBL/GenBank/DDBJ databases">
        <title>Genome based classification of Actinospica acidithermotolerans sp. nov., an actinobacterium isolated from an Indonesian hot spring.</title>
        <authorList>
            <person name="Kusuma A.B."/>
            <person name="Putra K.E."/>
            <person name="Nafisah S."/>
            <person name="Loh J."/>
            <person name="Nouioui I."/>
            <person name="Goodfellow M."/>
        </authorList>
    </citation>
    <scope>NUCLEOTIDE SEQUENCE</scope>
    <source>
        <strain evidence="21">MGRD01-02</strain>
    </source>
</reference>
<sequence length="453" mass="48509">MSSESSQEIEARYRAAEAELLQRWPETRMEPSKDRIEAILDVLGRPQDAYPSIHITGTNGKTSTARMIDALLRELNLRTGRTTSPHLSEIRERICVDGEPIGRERFTEVYTELRPYAELVDSRQPFKLSFFEMTTAMAYAAFAEAPVDVAVIEVGLGGTWDATNVIEAPVAVITPISLDHTHLLGDNVRDIAEEKSGIIKAGAVAILAQQPLEAAEVLIRNAAEIGATVAREGIEFGVLERQLAVGGQQLTIKGLSQEYTDLFLPLHGAHQAGNAACAVAAVEAFLGAGRGGAVLEPEVVRAAFAKVTSPGRLEVVRRNPAVILDAAHNPGGAEATAQALSEEFTFEYLVGVFAAMKDKDVRGVLEAFEPVVNEIVVTRNSTLRSMPVEELAALAEDVFGEDRVTRVERLDDAIDRALELAESGVPDPSLGGAGVLVTGSVVTAGDAGRLLRG</sequence>
<accession>A0A941E770</accession>
<dbReference type="GO" id="GO:0005524">
    <property type="term" value="F:ATP binding"/>
    <property type="evidence" value="ECO:0007669"/>
    <property type="project" value="UniProtKB-KW"/>
</dbReference>
<dbReference type="InterPro" id="IPR036565">
    <property type="entry name" value="Mur-like_cat_sf"/>
</dbReference>
<evidence type="ECO:0000256" key="17">
    <source>
        <dbReference type="ARBA" id="ARBA00049161"/>
    </source>
</evidence>
<protein>
    <recommendedName>
        <fullName evidence="8">Dihydrofolate synthase/folylpolyglutamate synthase</fullName>
        <ecNumber evidence="6">6.3.2.12</ecNumber>
        <ecNumber evidence="7">6.3.2.17</ecNumber>
    </recommendedName>
    <alternativeName>
        <fullName evidence="15">Tetrahydrofolylpolyglutamate synthase</fullName>
    </alternativeName>
</protein>
<dbReference type="Gene3D" id="3.90.190.20">
    <property type="entry name" value="Mur ligase, C-terminal domain"/>
    <property type="match status" value="1"/>
</dbReference>
<evidence type="ECO:0000256" key="2">
    <source>
        <dbReference type="ARBA" id="ARBA00004799"/>
    </source>
</evidence>
<dbReference type="PANTHER" id="PTHR11136">
    <property type="entry name" value="FOLYLPOLYGLUTAMATE SYNTHASE-RELATED"/>
    <property type="match status" value="1"/>
</dbReference>
<keyword evidence="12 18" id="KW-0067">ATP-binding</keyword>
<comment type="similarity">
    <text evidence="4 18">Belongs to the folylpolyglutamate synthase family.</text>
</comment>
<feature type="domain" description="Mur ligase central" evidence="20">
    <location>
        <begin position="55"/>
        <end position="282"/>
    </location>
</feature>
<evidence type="ECO:0000256" key="1">
    <source>
        <dbReference type="ARBA" id="ARBA00001946"/>
    </source>
</evidence>
<dbReference type="InterPro" id="IPR001645">
    <property type="entry name" value="Folylpolyglutamate_synth"/>
</dbReference>